<protein>
    <recommendedName>
        <fullName evidence="3 10">Catalase</fullName>
        <ecNumber evidence="3 10">1.11.1.6</ecNumber>
    </recommendedName>
</protein>
<dbReference type="EMBL" id="ML121529">
    <property type="protein sequence ID" value="RPB28153.1"/>
    <property type="molecule type" value="Genomic_DNA"/>
</dbReference>
<dbReference type="InterPro" id="IPR043156">
    <property type="entry name" value="Catalase_clade2_helical"/>
</dbReference>
<reference evidence="17 18" key="1">
    <citation type="journal article" date="2018" name="Nat. Ecol. Evol.">
        <title>Pezizomycetes genomes reveal the molecular basis of ectomycorrhizal truffle lifestyle.</title>
        <authorList>
            <person name="Murat C."/>
            <person name="Payen T."/>
            <person name="Noel B."/>
            <person name="Kuo A."/>
            <person name="Morin E."/>
            <person name="Chen J."/>
            <person name="Kohler A."/>
            <person name="Krizsan K."/>
            <person name="Balestrini R."/>
            <person name="Da Silva C."/>
            <person name="Montanini B."/>
            <person name="Hainaut M."/>
            <person name="Levati E."/>
            <person name="Barry K.W."/>
            <person name="Belfiori B."/>
            <person name="Cichocki N."/>
            <person name="Clum A."/>
            <person name="Dockter R.B."/>
            <person name="Fauchery L."/>
            <person name="Guy J."/>
            <person name="Iotti M."/>
            <person name="Le Tacon F."/>
            <person name="Lindquist E.A."/>
            <person name="Lipzen A."/>
            <person name="Malagnac F."/>
            <person name="Mello A."/>
            <person name="Molinier V."/>
            <person name="Miyauchi S."/>
            <person name="Poulain J."/>
            <person name="Riccioni C."/>
            <person name="Rubini A."/>
            <person name="Sitrit Y."/>
            <person name="Splivallo R."/>
            <person name="Traeger S."/>
            <person name="Wang M."/>
            <person name="Zifcakova L."/>
            <person name="Wipf D."/>
            <person name="Zambonelli A."/>
            <person name="Paolocci F."/>
            <person name="Nowrousian M."/>
            <person name="Ottonello S."/>
            <person name="Baldrian P."/>
            <person name="Spatafora J.W."/>
            <person name="Henrissat B."/>
            <person name="Nagy L.G."/>
            <person name="Aury J.M."/>
            <person name="Wincker P."/>
            <person name="Grigoriev I.V."/>
            <person name="Bonfante P."/>
            <person name="Martin F.M."/>
        </authorList>
    </citation>
    <scope>NUCLEOTIDE SEQUENCE [LARGE SCALE GENOMIC DNA]</scope>
    <source>
        <strain evidence="17 18">ATCC MYA-4762</strain>
    </source>
</reference>
<organism evidence="17 18">
    <name type="scientific">Terfezia boudieri ATCC MYA-4762</name>
    <dbReference type="NCBI Taxonomy" id="1051890"/>
    <lineage>
        <taxon>Eukaryota</taxon>
        <taxon>Fungi</taxon>
        <taxon>Dikarya</taxon>
        <taxon>Ascomycota</taxon>
        <taxon>Pezizomycotina</taxon>
        <taxon>Pezizomycetes</taxon>
        <taxon>Pezizales</taxon>
        <taxon>Pezizaceae</taxon>
        <taxon>Terfezia</taxon>
    </lineage>
</organism>
<evidence type="ECO:0000256" key="15">
    <source>
        <dbReference type="SAM" id="SignalP"/>
    </source>
</evidence>
<feature type="active site" evidence="11">
    <location>
        <position position="189"/>
    </location>
</feature>
<evidence type="ECO:0000256" key="1">
    <source>
        <dbReference type="ARBA" id="ARBA00001971"/>
    </source>
</evidence>
<evidence type="ECO:0000313" key="17">
    <source>
        <dbReference type="EMBL" id="RPB28153.1"/>
    </source>
</evidence>
<keyword evidence="8 10" id="KW-0408">Iron</keyword>
<dbReference type="PROSITE" id="PS51257">
    <property type="entry name" value="PROKAR_LIPOPROTEIN"/>
    <property type="match status" value="1"/>
</dbReference>
<evidence type="ECO:0000256" key="9">
    <source>
        <dbReference type="ARBA" id="ARBA00023324"/>
    </source>
</evidence>
<dbReference type="PROSITE" id="PS00437">
    <property type="entry name" value="CATALASE_1"/>
    <property type="match status" value="1"/>
</dbReference>
<dbReference type="SMART" id="SM01060">
    <property type="entry name" value="Catalase"/>
    <property type="match status" value="1"/>
</dbReference>
<feature type="chain" id="PRO_5018008050" description="Catalase" evidence="15">
    <location>
        <begin position="26"/>
        <end position="741"/>
    </location>
</feature>
<dbReference type="PROSITE" id="PS51402">
    <property type="entry name" value="CATALASE_3"/>
    <property type="match status" value="1"/>
</dbReference>
<dbReference type="GO" id="GO:0005829">
    <property type="term" value="C:cytosol"/>
    <property type="evidence" value="ECO:0007669"/>
    <property type="project" value="TreeGrafter"/>
</dbReference>
<evidence type="ECO:0000256" key="7">
    <source>
        <dbReference type="ARBA" id="ARBA00023002"/>
    </source>
</evidence>
<dbReference type="PANTHER" id="PTHR42821:SF3">
    <property type="entry name" value="CATALASE B"/>
    <property type="match status" value="1"/>
</dbReference>
<keyword evidence="7 10" id="KW-0560">Oxidoreductase</keyword>
<dbReference type="GO" id="GO:0020037">
    <property type="term" value="F:heme binding"/>
    <property type="evidence" value="ECO:0007669"/>
    <property type="project" value="UniProtKB-UniRule"/>
</dbReference>
<keyword evidence="6 10" id="KW-0479">Metal-binding</keyword>
<dbReference type="PRINTS" id="PR00067">
    <property type="entry name" value="CATALASE"/>
</dbReference>
<dbReference type="Proteomes" id="UP000267821">
    <property type="component" value="Unassembled WGS sequence"/>
</dbReference>
<evidence type="ECO:0000256" key="6">
    <source>
        <dbReference type="ARBA" id="ARBA00022723"/>
    </source>
</evidence>
<evidence type="ECO:0000256" key="5">
    <source>
        <dbReference type="ARBA" id="ARBA00022617"/>
    </source>
</evidence>
<dbReference type="InterPro" id="IPR002226">
    <property type="entry name" value="Catalase_haem_BS"/>
</dbReference>
<keyword evidence="15" id="KW-0732">Signal</keyword>
<comment type="function">
    <text evidence="10">Occurs in almost all aerobically respiring organisms and serves to protect cells from the toxic effects of hydrogen peroxide.</text>
</comment>
<accession>A0A3N4LZ25</accession>
<dbReference type="InterPro" id="IPR024708">
    <property type="entry name" value="Catalase_AS"/>
</dbReference>
<dbReference type="InterPro" id="IPR041399">
    <property type="entry name" value="Catalase_large_C"/>
</dbReference>
<evidence type="ECO:0000256" key="8">
    <source>
        <dbReference type="ARBA" id="ARBA00023004"/>
    </source>
</evidence>
<gene>
    <name evidence="17" type="ORF">L211DRAFT_817666</name>
</gene>
<dbReference type="GO" id="GO:0042744">
    <property type="term" value="P:hydrogen peroxide catabolic process"/>
    <property type="evidence" value="ECO:0007669"/>
    <property type="project" value="UniProtKB-UniRule"/>
</dbReference>
<feature type="binding site" description="axial binding residue" evidence="12">
    <location>
        <position position="403"/>
    </location>
    <ligand>
        <name>heme</name>
        <dbReference type="ChEBI" id="CHEBI:30413"/>
    </ligand>
    <ligandPart>
        <name>Fe</name>
        <dbReference type="ChEBI" id="CHEBI:18248"/>
    </ligandPart>
</feature>
<dbReference type="CDD" id="cd03132">
    <property type="entry name" value="GATase1_catalase"/>
    <property type="match status" value="1"/>
</dbReference>
<dbReference type="InterPro" id="IPR018028">
    <property type="entry name" value="Catalase"/>
</dbReference>
<dbReference type="GO" id="GO:0006979">
    <property type="term" value="P:response to oxidative stress"/>
    <property type="evidence" value="ECO:0007669"/>
    <property type="project" value="InterPro"/>
</dbReference>
<dbReference type="InterPro" id="IPR024712">
    <property type="entry name" value="Catalase_clade2"/>
</dbReference>
<keyword evidence="18" id="KW-1185">Reference proteome</keyword>
<proteinExistence type="inferred from homology"/>
<feature type="active site" evidence="11">
    <location>
        <position position="116"/>
    </location>
</feature>
<dbReference type="Pfam" id="PF00199">
    <property type="entry name" value="Catalase"/>
    <property type="match status" value="1"/>
</dbReference>
<evidence type="ECO:0000256" key="2">
    <source>
        <dbReference type="ARBA" id="ARBA00005329"/>
    </source>
</evidence>
<comment type="catalytic activity">
    <reaction evidence="10 13">
        <text>2 H2O2 = O2 + 2 H2O</text>
        <dbReference type="Rhea" id="RHEA:20309"/>
        <dbReference type="ChEBI" id="CHEBI:15377"/>
        <dbReference type="ChEBI" id="CHEBI:15379"/>
        <dbReference type="ChEBI" id="CHEBI:16240"/>
        <dbReference type="EC" id="1.11.1.6"/>
    </reaction>
</comment>
<evidence type="ECO:0000256" key="3">
    <source>
        <dbReference type="ARBA" id="ARBA00012314"/>
    </source>
</evidence>
<dbReference type="Gene3D" id="3.40.50.880">
    <property type="match status" value="1"/>
</dbReference>
<evidence type="ECO:0000256" key="4">
    <source>
        <dbReference type="ARBA" id="ARBA00022559"/>
    </source>
</evidence>
<comment type="cofactor">
    <cofactor evidence="1 10 12">
        <name>heme</name>
        <dbReference type="ChEBI" id="CHEBI:30413"/>
    </cofactor>
</comment>
<dbReference type="Pfam" id="PF06628">
    <property type="entry name" value="Catalase-rel"/>
    <property type="match status" value="1"/>
</dbReference>
<dbReference type="FunFam" id="2.40.180.10:FF:000003">
    <property type="entry name" value="Catalase"/>
    <property type="match status" value="1"/>
</dbReference>
<keyword evidence="5 10" id="KW-0349">Heme</keyword>
<feature type="domain" description="Catalase core" evidence="16">
    <location>
        <begin position="70"/>
        <end position="457"/>
    </location>
</feature>
<dbReference type="EC" id="1.11.1.6" evidence="3 10"/>
<dbReference type="Gene3D" id="2.40.180.10">
    <property type="entry name" value="Catalase core domain"/>
    <property type="match status" value="1"/>
</dbReference>
<dbReference type="OrthoDB" id="6880011at2759"/>
<dbReference type="PIRSF" id="PIRSF038927">
    <property type="entry name" value="Catalase_clade2"/>
    <property type="match status" value="1"/>
</dbReference>
<evidence type="ECO:0000256" key="13">
    <source>
        <dbReference type="RuleBase" id="RU000498"/>
    </source>
</evidence>
<dbReference type="AlphaFoldDB" id="A0A3N4LZ25"/>
<evidence type="ECO:0000259" key="16">
    <source>
        <dbReference type="SMART" id="SM01060"/>
    </source>
</evidence>
<dbReference type="GO" id="GO:0004096">
    <property type="term" value="F:catalase activity"/>
    <property type="evidence" value="ECO:0007669"/>
    <property type="project" value="UniProtKB-UniRule"/>
</dbReference>
<keyword evidence="9 10" id="KW-0376">Hydrogen peroxide</keyword>
<evidence type="ECO:0000256" key="14">
    <source>
        <dbReference type="RuleBase" id="RU004142"/>
    </source>
</evidence>
<dbReference type="Pfam" id="PF18011">
    <property type="entry name" value="Catalase_C"/>
    <property type="match status" value="1"/>
</dbReference>
<comment type="function">
    <text evidence="14">Catalyzes the degradation of hydrogen peroxide (H(2)O(2)) generated by peroxisomal oxidases to water and oxygen, thereby protecting cells from the toxic effects of hydrogen peroxide.</text>
</comment>
<evidence type="ECO:0000256" key="12">
    <source>
        <dbReference type="PIRSR" id="PIRSR038927-2"/>
    </source>
</evidence>
<dbReference type="PROSITE" id="PS00438">
    <property type="entry name" value="CATALASE_2"/>
    <property type="match status" value="1"/>
</dbReference>
<comment type="similarity">
    <text evidence="2 10 13">Belongs to the catalase family.</text>
</comment>
<dbReference type="InterPro" id="IPR029062">
    <property type="entry name" value="Class_I_gatase-like"/>
</dbReference>
<keyword evidence="4 10" id="KW-0575">Peroxidase</keyword>
<name>A0A3N4LZ25_9PEZI</name>
<evidence type="ECO:0000256" key="11">
    <source>
        <dbReference type="PIRSR" id="PIRSR038927-1"/>
    </source>
</evidence>
<dbReference type="InterPro" id="IPR011614">
    <property type="entry name" value="Catalase_core"/>
</dbReference>
<sequence length="741" mass="82072">MLFSFTKIQLALLFSLLLGVPLSSAIGCPYANHGSDVLSKRQDGTDKDRLPGDDGYLDKFYVNDTDVYTTTDFGTPVADRVSLKAGERGPTLLEDFVLRTKITRFDHERVPERAVHARGAAAHGYFESYADWSNITAASFLGKARKQTPVFVRFSTVAGSRGSADSVRDIRGFATRFYTDAGNLDVVGNDAPVFFIQDAMQFPDLIHSVKPRQDNEIPQAATAHDSAWDFFSQNPSTMHTLMWALSGPGIPRSFRHMPGFGVHTFRFVNDDGESKLIKWHFTPKLGKAAFVWPEAQTLAGMNSDFHRQDLYDSIERKQYPEWEVGVQIVDEKDMLSYGFDMLDPTKFLPEELVPVTPLGKLVLNRNPRNFFAETEQVMMNPGHVVRGIDFSDDPLLQGRLFSYVDTQINRHGGPNFEQVPINQPHVPVHNNNRDGAGQGLIHLNIIAYGQNSLNNGSPKLANRTQGKGFFTAPARMVVDGAYVRDVSPTFMDFWSQPRMYWNSLVPAEQQMLVNAARFELSKVTSVAVRENVIRQFNLIDNGLATRVAAALGIAAPKPDPKFYHNNSTAYISYFRNPLLSVEGLNVAILASVNSATSMEQAKYLYSAFEAIGAHPIIIGEIMKEGVDQAYVSANAVLFDGIIATDGTKDLFTLKGGSTYFPSQVPGNLFRDGYAYGKPIAAIGNGKAGLELANVATKGEKGVYIVGSTERELKQLVKDFESGLKTFKFLNRFAMDKEVTQS</sequence>
<dbReference type="PANTHER" id="PTHR42821">
    <property type="entry name" value="CATALASE"/>
    <property type="match status" value="1"/>
</dbReference>
<dbReference type="STRING" id="1051890.A0A3N4LZ25"/>
<dbReference type="InterPro" id="IPR020835">
    <property type="entry name" value="Catalase_sf"/>
</dbReference>
<evidence type="ECO:0000313" key="18">
    <source>
        <dbReference type="Proteomes" id="UP000267821"/>
    </source>
</evidence>
<dbReference type="InParanoid" id="A0A3N4LZ25"/>
<evidence type="ECO:0000256" key="10">
    <source>
        <dbReference type="PIRNR" id="PIRNR038927"/>
    </source>
</evidence>
<dbReference type="FunFam" id="1.20.1370.20:FF:000001">
    <property type="entry name" value="Catalase HPII"/>
    <property type="match status" value="1"/>
</dbReference>
<feature type="signal peptide" evidence="15">
    <location>
        <begin position="1"/>
        <end position="25"/>
    </location>
</feature>
<dbReference type="GO" id="GO:0046872">
    <property type="term" value="F:metal ion binding"/>
    <property type="evidence" value="ECO:0007669"/>
    <property type="project" value="UniProtKB-KW"/>
</dbReference>
<dbReference type="Gene3D" id="1.20.1370.20">
    <property type="match status" value="1"/>
</dbReference>
<dbReference type="SUPFAM" id="SSF56634">
    <property type="entry name" value="Heme-dependent catalase-like"/>
    <property type="match status" value="1"/>
</dbReference>
<dbReference type="InterPro" id="IPR010582">
    <property type="entry name" value="Catalase_immune_responsive"/>
</dbReference>